<dbReference type="InterPro" id="IPR016164">
    <property type="entry name" value="FAD-linked_Oxase-like_C"/>
</dbReference>
<dbReference type="SUPFAM" id="SSF56176">
    <property type="entry name" value="FAD-binding/transporter-associated domain-like"/>
    <property type="match status" value="1"/>
</dbReference>
<evidence type="ECO:0000259" key="6">
    <source>
        <dbReference type="PROSITE" id="PS51387"/>
    </source>
</evidence>
<organism evidence="7 8">
    <name type="scientific">Jiangella asiatica</name>
    <dbReference type="NCBI Taxonomy" id="2530372"/>
    <lineage>
        <taxon>Bacteria</taxon>
        <taxon>Bacillati</taxon>
        <taxon>Actinomycetota</taxon>
        <taxon>Actinomycetes</taxon>
        <taxon>Jiangellales</taxon>
        <taxon>Jiangellaceae</taxon>
        <taxon>Jiangella</taxon>
    </lineage>
</organism>
<comment type="caution">
    <text evidence="7">The sequence shown here is derived from an EMBL/GenBank/DDBJ whole genome shotgun (WGS) entry which is preliminary data.</text>
</comment>
<dbReference type="PROSITE" id="PS51387">
    <property type="entry name" value="FAD_PCMH"/>
    <property type="match status" value="1"/>
</dbReference>
<evidence type="ECO:0000313" key="7">
    <source>
        <dbReference type="EMBL" id="TDE14334.1"/>
    </source>
</evidence>
<evidence type="ECO:0000256" key="4">
    <source>
        <dbReference type="ARBA" id="ARBA00022827"/>
    </source>
</evidence>
<comment type="cofactor">
    <cofactor evidence="1">
        <name>FAD</name>
        <dbReference type="ChEBI" id="CHEBI:57692"/>
    </cofactor>
</comment>
<dbReference type="SUPFAM" id="SSF55103">
    <property type="entry name" value="FAD-linked oxidases, C-terminal domain"/>
    <property type="match status" value="1"/>
</dbReference>
<dbReference type="InParanoid" id="A0A4R5DQ36"/>
<dbReference type="Pfam" id="PF08031">
    <property type="entry name" value="BBE"/>
    <property type="match status" value="1"/>
</dbReference>
<dbReference type="InterPro" id="IPR012951">
    <property type="entry name" value="BBE"/>
</dbReference>
<dbReference type="InterPro" id="IPR050416">
    <property type="entry name" value="FAD-linked_Oxidoreductase"/>
</dbReference>
<dbReference type="InterPro" id="IPR006093">
    <property type="entry name" value="Oxy_OxRdtase_FAD_BS"/>
</dbReference>
<sequence length="457" mass="48095">MSPPPAPVRRLGMTELATRAAGGLRQRIAGEVVLPADETYDDHRNAFQHEGSPAVIVRARTHDDVRHAIDLASEHDLVLSVRSGGHSLPGFGTNDGGVVLDLTLIDHVEVIDAARRIVRIGSGARWEDVARELGPQGLAISSGDTTKVGVGGLILGGGMGWMVRRYGLTIDALVAADVVTADGRVLRASAEENPDLFWALRGGGGNFGVVTHFELVAQPVREVYAGSIVYPRADLAAALKGWRDVMRAAPDELTTMVGILPEMLMPESFMIGVCVATGDAAAAEKIVEPLLGIAAVTAQTLTMKPYGDVLEEPPPPPPPGLSPVAANSLTADLSDELIDLYAAGLAGDAPMVGQLRALGGAMSRVPTGDTAFAYRDSEAMLSAVLLSPAPEAHAAFGAFRTSLAPHTRGSYGNLMTSVDPDDVAALYPPETYKRLVAIKGSYDPENVFRRNLNIPPT</sequence>
<evidence type="ECO:0000256" key="5">
    <source>
        <dbReference type="ARBA" id="ARBA00023002"/>
    </source>
</evidence>
<name>A0A4R5DQ36_9ACTN</name>
<dbReference type="Gene3D" id="3.30.43.10">
    <property type="entry name" value="Uridine Diphospho-n-acetylenolpyruvylglucosamine Reductase, domain 2"/>
    <property type="match status" value="1"/>
</dbReference>
<evidence type="ECO:0000313" key="8">
    <source>
        <dbReference type="Proteomes" id="UP000294739"/>
    </source>
</evidence>
<dbReference type="InterPro" id="IPR016167">
    <property type="entry name" value="FAD-bd_PCMH_sub1"/>
</dbReference>
<keyword evidence="4" id="KW-0274">FAD</keyword>
<dbReference type="OrthoDB" id="5169292at2"/>
<dbReference type="Pfam" id="PF01565">
    <property type="entry name" value="FAD_binding_4"/>
    <property type="match status" value="1"/>
</dbReference>
<dbReference type="EMBL" id="SMKZ01000003">
    <property type="protein sequence ID" value="TDE14334.1"/>
    <property type="molecule type" value="Genomic_DNA"/>
</dbReference>
<reference evidence="7 8" key="1">
    <citation type="submission" date="2019-03" db="EMBL/GenBank/DDBJ databases">
        <title>Draft genome sequences of novel Actinobacteria.</title>
        <authorList>
            <person name="Sahin N."/>
            <person name="Ay H."/>
            <person name="Saygin H."/>
        </authorList>
    </citation>
    <scope>NUCLEOTIDE SEQUENCE [LARGE SCALE GENOMIC DNA]</scope>
    <source>
        <strain evidence="7 8">5K138</strain>
    </source>
</reference>
<dbReference type="Proteomes" id="UP000294739">
    <property type="component" value="Unassembled WGS sequence"/>
</dbReference>
<protein>
    <submittedName>
        <fullName evidence="7">FAD-binding oxidoreductase</fullName>
    </submittedName>
</protein>
<evidence type="ECO:0000256" key="3">
    <source>
        <dbReference type="ARBA" id="ARBA00022630"/>
    </source>
</evidence>
<dbReference type="Gene3D" id="3.40.462.20">
    <property type="match status" value="1"/>
</dbReference>
<dbReference type="InterPro" id="IPR016166">
    <property type="entry name" value="FAD-bd_PCMH"/>
</dbReference>
<dbReference type="Gene3D" id="3.30.465.10">
    <property type="match status" value="1"/>
</dbReference>
<dbReference type="PANTHER" id="PTHR42973">
    <property type="entry name" value="BINDING OXIDOREDUCTASE, PUTATIVE (AFU_ORTHOLOGUE AFUA_1G17690)-RELATED"/>
    <property type="match status" value="1"/>
</dbReference>
<comment type="similarity">
    <text evidence="2">Belongs to the oxygen-dependent FAD-linked oxidoreductase family.</text>
</comment>
<dbReference type="PROSITE" id="PS00862">
    <property type="entry name" value="OX2_COVAL_FAD"/>
    <property type="match status" value="1"/>
</dbReference>
<proteinExistence type="inferred from homology"/>
<keyword evidence="3" id="KW-0285">Flavoprotein</keyword>
<dbReference type="InterPro" id="IPR036318">
    <property type="entry name" value="FAD-bd_PCMH-like_sf"/>
</dbReference>
<evidence type="ECO:0000256" key="1">
    <source>
        <dbReference type="ARBA" id="ARBA00001974"/>
    </source>
</evidence>
<feature type="domain" description="FAD-binding PCMH-type" evidence="6">
    <location>
        <begin position="49"/>
        <end position="220"/>
    </location>
</feature>
<keyword evidence="5" id="KW-0560">Oxidoreductase</keyword>
<accession>A0A4R5DQ36</accession>
<dbReference type="PANTHER" id="PTHR42973:SF39">
    <property type="entry name" value="FAD-BINDING PCMH-TYPE DOMAIN-CONTAINING PROTEIN"/>
    <property type="match status" value="1"/>
</dbReference>
<keyword evidence="8" id="KW-1185">Reference proteome</keyword>
<dbReference type="GO" id="GO:0071949">
    <property type="term" value="F:FAD binding"/>
    <property type="evidence" value="ECO:0007669"/>
    <property type="project" value="InterPro"/>
</dbReference>
<evidence type="ECO:0000256" key="2">
    <source>
        <dbReference type="ARBA" id="ARBA00005466"/>
    </source>
</evidence>
<gene>
    <name evidence="7" type="ORF">E1269_04040</name>
</gene>
<dbReference type="GO" id="GO:0016491">
    <property type="term" value="F:oxidoreductase activity"/>
    <property type="evidence" value="ECO:0007669"/>
    <property type="project" value="UniProtKB-KW"/>
</dbReference>
<dbReference type="InterPro" id="IPR006094">
    <property type="entry name" value="Oxid_FAD_bind_N"/>
</dbReference>
<dbReference type="InterPro" id="IPR016169">
    <property type="entry name" value="FAD-bd_PCMH_sub2"/>
</dbReference>
<dbReference type="AlphaFoldDB" id="A0A4R5DQ36"/>